<feature type="repeat" description="ANK" evidence="5">
    <location>
        <begin position="359"/>
        <end position="391"/>
    </location>
</feature>
<feature type="domain" description="K Homology" evidence="10">
    <location>
        <begin position="1588"/>
        <end position="1658"/>
    </location>
</feature>
<feature type="compositionally biased region" description="Polar residues" evidence="8">
    <location>
        <begin position="1526"/>
        <end position="1575"/>
    </location>
</feature>
<feature type="region of interest" description="Disordered" evidence="8">
    <location>
        <begin position="1944"/>
        <end position="2010"/>
    </location>
</feature>
<feature type="repeat" description="ANK" evidence="5">
    <location>
        <begin position="588"/>
        <end position="620"/>
    </location>
</feature>
<dbReference type="SUPFAM" id="SSF54791">
    <property type="entry name" value="Eukaryotic type KH-domain (KH-domain type I)"/>
    <property type="match status" value="1"/>
</dbReference>
<dbReference type="FunFam" id="1.25.40.20:FF:000014">
    <property type="entry name" value="ankyrin repeat domain-containing protein 17 isoform X2"/>
    <property type="match status" value="1"/>
</dbReference>
<dbReference type="GO" id="GO:0005737">
    <property type="term" value="C:cytoplasm"/>
    <property type="evidence" value="ECO:0007669"/>
    <property type="project" value="TreeGrafter"/>
</dbReference>
<feature type="region of interest" description="Disordered" evidence="8">
    <location>
        <begin position="1790"/>
        <end position="1812"/>
    </location>
</feature>
<feature type="repeat" description="ANK" evidence="5">
    <location>
        <begin position="522"/>
        <end position="554"/>
    </location>
</feature>
<evidence type="ECO:0000256" key="7">
    <source>
        <dbReference type="SAM" id="Coils"/>
    </source>
</evidence>
<evidence type="ECO:0000256" key="9">
    <source>
        <dbReference type="SAM" id="Phobius"/>
    </source>
</evidence>
<evidence type="ECO:0000256" key="1">
    <source>
        <dbReference type="ARBA" id="ARBA00022737"/>
    </source>
</evidence>
<keyword evidence="9" id="KW-1133">Transmembrane helix</keyword>
<dbReference type="PROSITE" id="PS50084">
    <property type="entry name" value="KH_TYPE_1"/>
    <property type="match status" value="1"/>
</dbReference>
<feature type="region of interest" description="Disordered" evidence="8">
    <location>
        <begin position="1348"/>
        <end position="1413"/>
    </location>
</feature>
<dbReference type="Gene3D" id="1.25.40.20">
    <property type="entry name" value="Ankyrin repeat-containing domain"/>
    <property type="match status" value="9"/>
</dbReference>
<dbReference type="PROSITE" id="PS50088">
    <property type="entry name" value="ANK_REPEAT"/>
    <property type="match status" value="18"/>
</dbReference>
<feature type="repeat" description="ANK" evidence="5">
    <location>
        <begin position="1163"/>
        <end position="1195"/>
    </location>
</feature>
<dbReference type="Gene3D" id="3.30.1370.10">
    <property type="entry name" value="K Homology domain, type 1"/>
    <property type="match status" value="1"/>
</dbReference>
<dbReference type="InterPro" id="IPR004088">
    <property type="entry name" value="KH_dom_type_1"/>
</dbReference>
<keyword evidence="1" id="KW-0677">Repeat</keyword>
<dbReference type="PROSITE" id="PS50297">
    <property type="entry name" value="ANK_REP_REGION"/>
    <property type="match status" value="18"/>
</dbReference>
<feature type="repeat" description="ANK" evidence="5">
    <location>
        <begin position="622"/>
        <end position="654"/>
    </location>
</feature>
<protein>
    <submittedName>
        <fullName evidence="11">Ankyrin repeat and KH domain containing 1</fullName>
    </submittedName>
</protein>
<dbReference type="FunFam" id="1.25.40.20:FF:000068">
    <property type="entry name" value="ankyrin repeat domain-containing protein 17 isoform X5"/>
    <property type="match status" value="1"/>
</dbReference>
<dbReference type="FunFam" id="1.25.40.20:FF:000028">
    <property type="entry name" value="ankyrin repeat domain-containing protein 17 isoform X1"/>
    <property type="match status" value="1"/>
</dbReference>
<feature type="repeat" description="ANK" evidence="5">
    <location>
        <begin position="425"/>
        <end position="457"/>
    </location>
</feature>
<dbReference type="FunFam" id="1.25.40.20:FF:000046">
    <property type="entry name" value="Ankyrin repeat and KH domain-containing protein 1"/>
    <property type="match status" value="1"/>
</dbReference>
<dbReference type="CDD" id="cd22503">
    <property type="entry name" value="KH-I_ANKHD1"/>
    <property type="match status" value="1"/>
</dbReference>
<keyword evidence="12" id="KW-1185">Reference proteome</keyword>
<dbReference type="SUPFAM" id="SSF48403">
    <property type="entry name" value="Ankyrin repeat"/>
    <property type="match status" value="3"/>
</dbReference>
<keyword evidence="6" id="KW-0694">RNA-binding</keyword>
<evidence type="ECO:0000256" key="5">
    <source>
        <dbReference type="PROSITE-ProRule" id="PRU00023"/>
    </source>
</evidence>
<keyword evidence="4 7" id="KW-0175">Coiled coil</keyword>
<evidence type="ECO:0000256" key="4">
    <source>
        <dbReference type="ARBA" id="ARBA00023054"/>
    </source>
</evidence>
<feature type="region of interest" description="Disordered" evidence="8">
    <location>
        <begin position="1430"/>
        <end position="1460"/>
    </location>
</feature>
<dbReference type="Proteomes" id="UP000694415">
    <property type="component" value="Unplaced"/>
</dbReference>
<dbReference type="FunFam" id="3.30.1370.10:FF:000029">
    <property type="entry name" value="ankyrin repeat and KH domain-containing protein 1 isoform X2"/>
    <property type="match status" value="1"/>
</dbReference>
<feature type="repeat" description="ANK" evidence="5">
    <location>
        <begin position="1096"/>
        <end position="1128"/>
    </location>
</feature>
<feature type="repeat" description="ANK" evidence="5">
    <location>
        <begin position="392"/>
        <end position="424"/>
    </location>
</feature>
<feature type="repeat" description="ANK" evidence="5">
    <location>
        <begin position="1130"/>
        <end position="1162"/>
    </location>
</feature>
<dbReference type="Ensembl" id="ENSMSIT00000047896.1">
    <property type="protein sequence ID" value="ENSMSIP00000037953.1"/>
    <property type="gene ID" value="ENSMSIG00000029982.1"/>
</dbReference>
<keyword evidence="3 5" id="KW-0040">ANK repeat</keyword>
<dbReference type="InterPro" id="IPR036612">
    <property type="entry name" value="KH_dom_type_1_sf"/>
</dbReference>
<keyword evidence="9" id="KW-0812">Transmembrane</keyword>
<feature type="repeat" description="ANK" evidence="5">
    <location>
        <begin position="292"/>
        <end position="324"/>
    </location>
</feature>
<feature type="repeat" description="ANK" evidence="5">
    <location>
        <begin position="1047"/>
        <end position="1079"/>
    </location>
</feature>
<evidence type="ECO:0000313" key="12">
    <source>
        <dbReference type="Proteomes" id="UP000694415"/>
    </source>
</evidence>
<feature type="coiled-coil region" evidence="7">
    <location>
        <begin position="738"/>
        <end position="810"/>
    </location>
</feature>
<dbReference type="FunFam" id="1.25.40.20:FF:000114">
    <property type="entry name" value="ankyrin repeat and KH domain-containing protein 1 isoform X2"/>
    <property type="match status" value="1"/>
</dbReference>
<dbReference type="PRINTS" id="PR01415">
    <property type="entry name" value="ANKYRIN"/>
</dbReference>
<dbReference type="Pfam" id="PF00013">
    <property type="entry name" value="KH_1"/>
    <property type="match status" value="1"/>
</dbReference>
<feature type="repeat" description="ANK" evidence="5">
    <location>
        <begin position="259"/>
        <end position="291"/>
    </location>
</feature>
<dbReference type="InterPro" id="IPR002110">
    <property type="entry name" value="Ankyrin_rpt"/>
</dbReference>
<proteinExistence type="predicted"/>
<evidence type="ECO:0000313" key="11">
    <source>
        <dbReference type="Ensembl" id="ENSMSIP00000037953.1"/>
    </source>
</evidence>
<feature type="repeat" description="ANK" evidence="5">
    <location>
        <begin position="555"/>
        <end position="587"/>
    </location>
</feature>
<dbReference type="FunFam" id="1.25.40.20:FF:000131">
    <property type="entry name" value="ankyrin repeat domain-containing protein 17 isoform X1"/>
    <property type="match status" value="1"/>
</dbReference>
<feature type="region of interest" description="Disordered" evidence="8">
    <location>
        <begin position="1472"/>
        <end position="1581"/>
    </location>
</feature>
<reference evidence="11" key="1">
    <citation type="submission" date="2025-08" db="UniProtKB">
        <authorList>
            <consortium name="Ensembl"/>
        </authorList>
    </citation>
    <scope>IDENTIFICATION</scope>
</reference>
<dbReference type="PANTHER" id="PTHR23206">
    <property type="entry name" value="MASK PROTEIN"/>
    <property type="match status" value="1"/>
</dbReference>
<feature type="compositionally biased region" description="Polar residues" evidence="8">
    <location>
        <begin position="1500"/>
        <end position="1510"/>
    </location>
</feature>
<sequence length="2174" mass="233211">MKLSFTYAIAVLSASNLYPAVRVNSLSPKCYSFQLAVVAYVCCPGTLKSFLPPSPPQKKKKKNKVCFWFYYSYCNHIAISFIIIPSLIHKQVESFILDQEDLDNPVLKTSEIFLSSTAEGADLRTVDPETQARLEALLEAAGIGKLSTADGKAFADPEVLRRLTSSVSCALDEAAAALTRMRAENTHSTGQVDTRSLAEACSDGDVNAVRKLLDEGRSVNEHTEEGESLLCLACSAGYYELAQVLLAMHANVEDRGNKGDITPLMAASSGGYLDIVKLLLLHDADVNSQSATGNTALTYACAGGFIDIVKVLLNEGANIEDHNENGHTPLMEAASAGHVEVARVLLDHGAGINTHSNEFKESALTLACYKGHLDMVRFLLEAGADQEHKTDEMHTALMEACMDGHVEVARLLLDSGAQVNMPADSFESPLTLAACGGHVELAALLIERGANLEEVNDEGYTPLMEAAREGHEEMVALLLAQGANINAQTEETQETALTLACCGGFSEVADFLIKAGADIELGCSTPLMEASQEGHLELVKYLLAAGANVHATTATGDTALTYACENGHTDVADVLLQAGAHLEHESEGGRTPLMKAARAGHLCTVQFLISKGANVNRATANNDHTVVSLACAGGHLAVVELLLAHGADPTHRLKDGSTMLIEAAKGGHTNVVSYLLDYPNNVLSVPTTDVSQLTSPMAHFQTFFMCLGASKQKSSSLQVADQDLLPPFHPYQPLECIVEETEGKLNELGQRISAIEKAQLKSLELIQGEPLNKDKIEELKKNREEQVQKKKKILKELQKVERQLQMKTQQQFTKEYLETKGQRDTESPHQQCSNRGVFMAGEEDGSLPQDHSSESPQLHTVLFKDHDIDDKQQSPPSAEQIDFVPVQPLSSPQCNFFSDLGSNGTNSLVLQKVSGNQQIVGQPQIAIAGHEQGLLVQEPDGLMVATPAQTLTDTLDDLIAAVSTRVPVGSNNPSQTTECPTPESCYQTPSNMATPSTPPVYPSVDIDAHTESNHDTALTLACAGGHEELVVDLLLARGANKEHRNVSDYTPLSLAASGGYVNIIKILLNAGAEINSRYHLNLSLLTFSSVMTGSKLGISPLMLAAMNGHVPAVKLLLDMGSDINAQIETNRNTALTLACFQGRAEVVSLLLDRKANVEHRAKTGLTPLMEAASGGYAEVGRVLLDKGADVNAPPVPSSRDTALTIAADKGHYKFCELLINRGAHIDVRNKKGNTPLWLASNGGHFDVVQLLVQAGADVDAADNRKITPLMSAFRKGHVKVVQYLVKEVSQFPSDIECMRYIATITDKELLKKCHQCVETIVKAKDQQAAEANKNASILLKELDLEKSREESRKQALAAKREKRKEKRKKKKEEQKRKQEDEENKPKENSEQPEVEQEIPIEPPSATTTTTIGISATSTTFTNVFGKKRANVVTTPSTNRKNKKNKTKESPPTAHLILPEPHISLAQQKADKNKINGEPRGGGAGGNSDSDNIDSTDCNSESSSGGKSQEFSFPVDVNPASDKRCSTVVSSQEEKAITTTSKTQTRLDGEVNSMSTSYKSLPLSSPTMKLNLTSPKRGQKREEGWKEVVRRSKKLSVPASVVSRIMGRGGCNITAIQDVTGAHIDVDKQKDKNGERMITIRGGTESTRYAVQLINALIQDPAKELEDLIPKNHIRTPASTKSIHTNFSSGVGTTATSSKNAFPLGAPALVTSQATTLSTFQPTNKLSKNVPTNVRSPFPVSLPLAYPHPHFALLAAQTMQQIRHPRLPMAQFGGTFSPSPNTWGPFPVRPVNPGNTSSSPKHNNTARLPNQNGPVLPSESPGLATAGCPITVSSVVAASQQLCMTNSRTPSSVRKQLFACVPKTSPPATVISSVTNTSSSVSSTSVTSGQVTTTLMPASIPQISWTCFISGLPSIDPSGNSPSAAAPLTSFSGIPGTRVFLQGPAPVGTPSFNRQHFSPHPWTSASNTCDSPIPSVSSGSSSPLSATSAPPTLGQQPKGNSASQDRKIPPPIGTERLARIRQGGSVAQAPVGTSFVAPVGHSGIWSFEGLSGWSQSVIGNHPMHQQLSDPSTFSQHQPMERDDSGMVAPTNIFHQPMVSGFGLPISMYGGTIIPSHPQLADVPGGPLFNGLHNPDPAWNPMIKVIQNSAECTEAQQIWPGTWAPHIGNMHLKYVN</sequence>
<keyword evidence="2" id="KW-0007">Acetylation</keyword>
<dbReference type="FunFam" id="1.25.40.20:FF:000012">
    <property type="entry name" value="ankyrin repeat domain-containing protein 17 isoform X1"/>
    <property type="match status" value="1"/>
</dbReference>
<reference evidence="11" key="2">
    <citation type="submission" date="2025-09" db="UniProtKB">
        <authorList>
            <consortium name="Ensembl"/>
        </authorList>
    </citation>
    <scope>IDENTIFICATION</scope>
</reference>
<organism evidence="11 12">
    <name type="scientific">Mus spicilegus</name>
    <name type="common">Mound-building mouse</name>
    <dbReference type="NCBI Taxonomy" id="10103"/>
    <lineage>
        <taxon>Eukaryota</taxon>
        <taxon>Metazoa</taxon>
        <taxon>Chordata</taxon>
        <taxon>Craniata</taxon>
        <taxon>Vertebrata</taxon>
        <taxon>Euteleostomi</taxon>
        <taxon>Mammalia</taxon>
        <taxon>Eutheria</taxon>
        <taxon>Euarchontoglires</taxon>
        <taxon>Glires</taxon>
        <taxon>Rodentia</taxon>
        <taxon>Myomorpha</taxon>
        <taxon>Muroidea</taxon>
        <taxon>Muridae</taxon>
        <taxon>Murinae</taxon>
        <taxon>Mus</taxon>
        <taxon>Mus</taxon>
    </lineage>
</organism>
<dbReference type="Pfam" id="PF12796">
    <property type="entry name" value="Ank_2"/>
    <property type="match status" value="8"/>
</dbReference>
<dbReference type="PANTHER" id="PTHR23206:SF5">
    <property type="entry name" value="ANKYRIN REPEAT AND KH DOMAIN-CONTAINING PROTEIN 1"/>
    <property type="match status" value="1"/>
</dbReference>
<dbReference type="InterPro" id="IPR047374">
    <property type="entry name" value="KH-I_ANKHD1"/>
</dbReference>
<dbReference type="InterPro" id="IPR051631">
    <property type="entry name" value="Ankyrin-KH/SAM_domain"/>
</dbReference>
<evidence type="ECO:0000256" key="8">
    <source>
        <dbReference type="SAM" id="MobiDB-lite"/>
    </source>
</evidence>
<feature type="compositionally biased region" description="Basic and acidic residues" evidence="8">
    <location>
        <begin position="1371"/>
        <end position="1389"/>
    </location>
</feature>
<dbReference type="InterPro" id="IPR036770">
    <property type="entry name" value="Ankyrin_rpt-contain_sf"/>
</dbReference>
<feature type="transmembrane region" description="Helical" evidence="9">
    <location>
        <begin position="68"/>
        <end position="88"/>
    </location>
</feature>
<dbReference type="SMART" id="SM00322">
    <property type="entry name" value="KH"/>
    <property type="match status" value="1"/>
</dbReference>
<dbReference type="SMART" id="SM00248">
    <property type="entry name" value="ANK"/>
    <property type="match status" value="23"/>
</dbReference>
<accession>A0A8C6IJU8</accession>
<feature type="repeat" description="ANK" evidence="5">
    <location>
        <begin position="458"/>
        <end position="490"/>
    </location>
</feature>
<feature type="compositionally biased region" description="Low complexity" evidence="8">
    <location>
        <begin position="1486"/>
        <end position="1499"/>
    </location>
</feature>
<name>A0A8C6IJU8_MUSSI</name>
<evidence type="ECO:0000259" key="10">
    <source>
        <dbReference type="SMART" id="SM00322"/>
    </source>
</evidence>
<dbReference type="GO" id="GO:0003723">
    <property type="term" value="F:RNA binding"/>
    <property type="evidence" value="ECO:0007669"/>
    <property type="project" value="UniProtKB-UniRule"/>
</dbReference>
<feature type="compositionally biased region" description="Polar residues" evidence="8">
    <location>
        <begin position="1992"/>
        <end position="2002"/>
    </location>
</feature>
<feature type="repeat" description="ANK" evidence="5">
    <location>
        <begin position="325"/>
        <end position="357"/>
    </location>
</feature>
<feature type="repeat" description="ANK" evidence="5">
    <location>
        <begin position="1198"/>
        <end position="1230"/>
    </location>
</feature>
<evidence type="ECO:0000256" key="3">
    <source>
        <dbReference type="ARBA" id="ARBA00023043"/>
    </source>
</evidence>
<feature type="repeat" description="ANK" evidence="5">
    <location>
        <begin position="1231"/>
        <end position="1263"/>
    </location>
</feature>
<evidence type="ECO:0000256" key="2">
    <source>
        <dbReference type="ARBA" id="ARBA00022990"/>
    </source>
</evidence>
<dbReference type="GO" id="GO:0045087">
    <property type="term" value="P:innate immune response"/>
    <property type="evidence" value="ECO:0007669"/>
    <property type="project" value="TreeGrafter"/>
</dbReference>
<keyword evidence="9" id="KW-0472">Membrane</keyword>
<feature type="repeat" description="ANK" evidence="5">
    <location>
        <begin position="1013"/>
        <end position="1046"/>
    </location>
</feature>
<dbReference type="InterPro" id="IPR004087">
    <property type="entry name" value="KH_dom"/>
</dbReference>
<dbReference type="GeneTree" id="ENSGT00940000153768"/>
<feature type="compositionally biased region" description="Polar residues" evidence="8">
    <location>
        <begin position="1792"/>
        <end position="1812"/>
    </location>
</feature>
<feature type="compositionally biased region" description="Basic residues" evidence="8">
    <location>
        <begin position="1360"/>
        <end position="1370"/>
    </location>
</feature>
<feature type="compositionally biased region" description="Low complexity" evidence="8">
    <location>
        <begin position="1399"/>
        <end position="1413"/>
    </location>
</feature>
<feature type="compositionally biased region" description="Polar residues" evidence="8">
    <location>
        <begin position="1949"/>
        <end position="1969"/>
    </location>
</feature>
<feature type="compositionally biased region" description="Low complexity" evidence="8">
    <location>
        <begin position="1970"/>
        <end position="1990"/>
    </location>
</feature>
<evidence type="ECO:0000256" key="6">
    <source>
        <dbReference type="PROSITE-ProRule" id="PRU00117"/>
    </source>
</evidence>